<accession>A0A8J3L6K1</accession>
<name>A0A8J3L6K1_9ACTN</name>
<dbReference type="Gene3D" id="3.30.460.10">
    <property type="entry name" value="Beta Polymerase, domain 2"/>
    <property type="match status" value="1"/>
</dbReference>
<sequence length="270" mass="29782">MLPQEHLIARVRELCQADEHLVAALTYGSFAQGEADAHSDVEFWLFFGGNHAPALDHRAWLDRVGSVRHVVVNEFGSHVVFFPDLIRGEFHFATADDIASVAGWPARSAPTDRMIVLDRTGALRQALDALPARPHLPTSAKEIDELCGRFANWLVLAYHVAQRGELLRAVDALSHAQRYLLWMARLAEGRTGHWLTPSRRAEFDLGVELVDPLRRTVTAAEAGAVGEAIATAWVCGRRFWVALAERVGGEVPRELFADLDAVTLSASRPA</sequence>
<dbReference type="RefSeq" id="WP_203695173.1">
    <property type="nucleotide sequence ID" value="NZ_BAAALC010000020.1"/>
</dbReference>
<dbReference type="SUPFAM" id="SSF81301">
    <property type="entry name" value="Nucleotidyltransferase"/>
    <property type="match status" value="1"/>
</dbReference>
<comment type="caution">
    <text evidence="2">The sequence shown here is derived from an EMBL/GenBank/DDBJ whole genome shotgun (WGS) entry which is preliminary data.</text>
</comment>
<dbReference type="Gene3D" id="1.20.120.330">
    <property type="entry name" value="Nucleotidyltransferases domain 2"/>
    <property type="match status" value="1"/>
</dbReference>
<proteinExistence type="predicted"/>
<reference evidence="2 3" key="1">
    <citation type="submission" date="2021-01" db="EMBL/GenBank/DDBJ databases">
        <title>Whole genome shotgun sequence of Catellatospora coxensis NBRC 107359.</title>
        <authorList>
            <person name="Komaki H."/>
            <person name="Tamura T."/>
        </authorList>
    </citation>
    <scope>NUCLEOTIDE SEQUENCE [LARGE SCALE GENOMIC DNA]</scope>
    <source>
        <strain evidence="2 3">NBRC 107359</strain>
    </source>
</reference>
<protein>
    <recommendedName>
        <fullName evidence="1">Lincosamide nucleotidyltransferase-like C-terminal domain-containing protein</fullName>
    </recommendedName>
</protein>
<dbReference type="InterPro" id="IPR048495">
    <property type="entry name" value="LinB-like_C"/>
</dbReference>
<evidence type="ECO:0000313" key="3">
    <source>
        <dbReference type="Proteomes" id="UP000630887"/>
    </source>
</evidence>
<dbReference type="EMBL" id="BONI01000053">
    <property type="protein sequence ID" value="GIG08830.1"/>
    <property type="molecule type" value="Genomic_DNA"/>
</dbReference>
<feature type="domain" description="Lincosamide nucleotidyltransferase-like C-terminal" evidence="1">
    <location>
        <begin position="141"/>
        <end position="258"/>
    </location>
</feature>
<keyword evidence="3" id="KW-1185">Reference proteome</keyword>
<evidence type="ECO:0000259" key="1">
    <source>
        <dbReference type="Pfam" id="PF21418"/>
    </source>
</evidence>
<dbReference type="Pfam" id="PF21418">
    <property type="entry name" value="LinB-like_C"/>
    <property type="match status" value="1"/>
</dbReference>
<gene>
    <name evidence="2" type="ORF">Cco03nite_55300</name>
</gene>
<dbReference type="AlphaFoldDB" id="A0A8J3L6K1"/>
<evidence type="ECO:0000313" key="2">
    <source>
        <dbReference type="EMBL" id="GIG08830.1"/>
    </source>
</evidence>
<dbReference type="Proteomes" id="UP000630887">
    <property type="component" value="Unassembled WGS sequence"/>
</dbReference>
<organism evidence="2 3">
    <name type="scientific">Catellatospora coxensis</name>
    <dbReference type="NCBI Taxonomy" id="310354"/>
    <lineage>
        <taxon>Bacteria</taxon>
        <taxon>Bacillati</taxon>
        <taxon>Actinomycetota</taxon>
        <taxon>Actinomycetes</taxon>
        <taxon>Micromonosporales</taxon>
        <taxon>Micromonosporaceae</taxon>
        <taxon>Catellatospora</taxon>
    </lineage>
</organism>
<dbReference type="InterPro" id="IPR043519">
    <property type="entry name" value="NT_sf"/>
</dbReference>